<dbReference type="RefSeq" id="WP_188896215.1">
    <property type="nucleotide sequence ID" value="NZ_BMMZ01000007.1"/>
</dbReference>
<reference evidence="7" key="2">
    <citation type="submission" date="2020-09" db="EMBL/GenBank/DDBJ databases">
        <authorList>
            <person name="Sun Q."/>
            <person name="Zhou Y."/>
        </authorList>
    </citation>
    <scope>NUCLEOTIDE SEQUENCE</scope>
    <source>
        <strain evidence="7">CGMCC 4.7306</strain>
    </source>
</reference>
<accession>A0A917SB99</accession>
<sequence>MDQSSQSGPKPPRSVVLLDANVLYSRVLSDYFVQLQATNVAAVKWSSQILDEVVRNKKKTATMRCHDPAELPSLLATAEDLRNHARTNYPESFVEPSEEDYARFADLYMPDPDDRHVVAAAVAARATYLCTSNTPDFPDPVMERVGIERIKPDALLHEHASRSPLAMVQAHQKVVGWTRGTTHRGLLERLRRAQAPATAETLERILKSLGNLDSRDDLARVYASALAERHRAQIGLLPPTSRRPGPEQLRVRPATGFRDRQRLDQQRGVGGR</sequence>
<keyword evidence="1" id="KW-0540">Nuclease</keyword>
<reference evidence="7" key="1">
    <citation type="journal article" date="2014" name="Int. J. Syst. Evol. Microbiol.">
        <title>Complete genome sequence of Corynebacterium casei LMG S-19264T (=DSM 44701T), isolated from a smear-ripened cheese.</title>
        <authorList>
            <consortium name="US DOE Joint Genome Institute (JGI-PGF)"/>
            <person name="Walter F."/>
            <person name="Albersmeier A."/>
            <person name="Kalinowski J."/>
            <person name="Ruckert C."/>
        </authorList>
    </citation>
    <scope>NUCLEOTIDE SEQUENCE</scope>
    <source>
        <strain evidence="7">CGMCC 4.7306</strain>
    </source>
</reference>
<dbReference type="SUPFAM" id="SSF88723">
    <property type="entry name" value="PIN domain-like"/>
    <property type="match status" value="1"/>
</dbReference>
<organism evidence="7 8">
    <name type="scientific">Microlunatus endophyticus</name>
    <dbReference type="NCBI Taxonomy" id="1716077"/>
    <lineage>
        <taxon>Bacteria</taxon>
        <taxon>Bacillati</taxon>
        <taxon>Actinomycetota</taxon>
        <taxon>Actinomycetes</taxon>
        <taxon>Propionibacteriales</taxon>
        <taxon>Propionibacteriaceae</taxon>
        <taxon>Microlunatus</taxon>
    </lineage>
</organism>
<evidence type="ECO:0000256" key="2">
    <source>
        <dbReference type="ARBA" id="ARBA00022723"/>
    </source>
</evidence>
<name>A0A917SB99_9ACTN</name>
<dbReference type="InterPro" id="IPR029060">
    <property type="entry name" value="PIN-like_dom_sf"/>
</dbReference>
<proteinExistence type="predicted"/>
<keyword evidence="3" id="KW-0378">Hydrolase</keyword>
<dbReference type="AlphaFoldDB" id="A0A917SB99"/>
<protein>
    <recommendedName>
        <fullName evidence="6">PIN domain-containing protein</fullName>
    </recommendedName>
</protein>
<evidence type="ECO:0000256" key="3">
    <source>
        <dbReference type="ARBA" id="ARBA00022801"/>
    </source>
</evidence>
<keyword evidence="8" id="KW-1185">Reference proteome</keyword>
<keyword evidence="4" id="KW-0460">Magnesium</keyword>
<comment type="caution">
    <text evidence="7">The sequence shown here is derived from an EMBL/GenBank/DDBJ whole genome shotgun (WGS) entry which is preliminary data.</text>
</comment>
<feature type="region of interest" description="Disordered" evidence="5">
    <location>
        <begin position="234"/>
        <end position="272"/>
    </location>
</feature>
<dbReference type="GO" id="GO:0046872">
    <property type="term" value="F:metal ion binding"/>
    <property type="evidence" value="ECO:0007669"/>
    <property type="project" value="UniProtKB-KW"/>
</dbReference>
<feature type="domain" description="PIN" evidence="6">
    <location>
        <begin position="16"/>
        <end position="134"/>
    </location>
</feature>
<evidence type="ECO:0000313" key="8">
    <source>
        <dbReference type="Proteomes" id="UP000613840"/>
    </source>
</evidence>
<keyword evidence="2" id="KW-0479">Metal-binding</keyword>
<evidence type="ECO:0000256" key="1">
    <source>
        <dbReference type="ARBA" id="ARBA00022722"/>
    </source>
</evidence>
<dbReference type="Pfam" id="PF13470">
    <property type="entry name" value="PIN_3"/>
    <property type="match status" value="1"/>
</dbReference>
<gene>
    <name evidence="7" type="ORF">GCM10011575_30350</name>
</gene>
<evidence type="ECO:0000313" key="7">
    <source>
        <dbReference type="EMBL" id="GGL69714.1"/>
    </source>
</evidence>
<dbReference type="GO" id="GO:0016787">
    <property type="term" value="F:hydrolase activity"/>
    <property type="evidence" value="ECO:0007669"/>
    <property type="project" value="UniProtKB-KW"/>
</dbReference>
<dbReference type="GO" id="GO:0004518">
    <property type="term" value="F:nuclease activity"/>
    <property type="evidence" value="ECO:0007669"/>
    <property type="project" value="UniProtKB-KW"/>
</dbReference>
<dbReference type="EMBL" id="BMMZ01000007">
    <property type="protein sequence ID" value="GGL69714.1"/>
    <property type="molecule type" value="Genomic_DNA"/>
</dbReference>
<dbReference type="InterPro" id="IPR002716">
    <property type="entry name" value="PIN_dom"/>
</dbReference>
<evidence type="ECO:0000259" key="6">
    <source>
        <dbReference type="Pfam" id="PF13470"/>
    </source>
</evidence>
<evidence type="ECO:0000256" key="4">
    <source>
        <dbReference type="ARBA" id="ARBA00022842"/>
    </source>
</evidence>
<dbReference type="Proteomes" id="UP000613840">
    <property type="component" value="Unassembled WGS sequence"/>
</dbReference>
<evidence type="ECO:0000256" key="5">
    <source>
        <dbReference type="SAM" id="MobiDB-lite"/>
    </source>
</evidence>